<name>A0ABT6X1V0_9ACTN</name>
<proteinExistence type="predicted"/>
<dbReference type="Proteomes" id="UP001241758">
    <property type="component" value="Unassembled WGS sequence"/>
</dbReference>
<organism evidence="2 3">
    <name type="scientific">Actinoplanes sandaracinus</name>
    <dbReference type="NCBI Taxonomy" id="3045177"/>
    <lineage>
        <taxon>Bacteria</taxon>
        <taxon>Bacillati</taxon>
        <taxon>Actinomycetota</taxon>
        <taxon>Actinomycetes</taxon>
        <taxon>Micromonosporales</taxon>
        <taxon>Micromonosporaceae</taxon>
        <taxon>Actinoplanes</taxon>
    </lineage>
</organism>
<feature type="compositionally biased region" description="Polar residues" evidence="1">
    <location>
        <begin position="12"/>
        <end position="43"/>
    </location>
</feature>
<keyword evidence="3" id="KW-1185">Reference proteome</keyword>
<evidence type="ECO:0000313" key="3">
    <source>
        <dbReference type="Proteomes" id="UP001241758"/>
    </source>
</evidence>
<comment type="caution">
    <text evidence="2">The sequence shown here is derived from an EMBL/GenBank/DDBJ whole genome shotgun (WGS) entry which is preliminary data.</text>
</comment>
<evidence type="ECO:0008006" key="4">
    <source>
        <dbReference type="Google" id="ProtNLM"/>
    </source>
</evidence>
<evidence type="ECO:0000256" key="1">
    <source>
        <dbReference type="SAM" id="MobiDB-lite"/>
    </source>
</evidence>
<feature type="region of interest" description="Disordered" evidence="1">
    <location>
        <begin position="1"/>
        <end position="43"/>
    </location>
</feature>
<reference evidence="2 3" key="1">
    <citation type="submission" date="2023-05" db="EMBL/GenBank/DDBJ databases">
        <title>Actinoplanes sp. NEAU-A12 genome sequencing.</title>
        <authorList>
            <person name="Wang Z.-S."/>
        </authorList>
    </citation>
    <scope>NUCLEOTIDE SEQUENCE [LARGE SCALE GENOMIC DNA]</scope>
    <source>
        <strain evidence="2 3">NEAU-A12</strain>
    </source>
</reference>
<gene>
    <name evidence="2" type="ORF">QLQ12_45210</name>
</gene>
<sequence>MVEDSSEIAPQRSAQVQPENFQPENSAQIQPEDSAQIPPQCSAQIPPQCSAKNCRASAVWQLHWNNPKIHTPDRRKTWLACAEHRPTLGTFLEARGFLREVTPFASSGDAVVS</sequence>
<accession>A0ABT6X1V0</accession>
<protein>
    <recommendedName>
        <fullName evidence="4">Acetone carboxylase</fullName>
    </recommendedName>
</protein>
<dbReference type="RefSeq" id="WP_282767263.1">
    <property type="nucleotide sequence ID" value="NZ_JASCTH010000055.1"/>
</dbReference>
<evidence type="ECO:0000313" key="2">
    <source>
        <dbReference type="EMBL" id="MDI6105800.1"/>
    </source>
</evidence>
<dbReference type="EMBL" id="JASCTH010000055">
    <property type="protein sequence ID" value="MDI6105800.1"/>
    <property type="molecule type" value="Genomic_DNA"/>
</dbReference>